<accession>A0A6J7WJQ1</accession>
<dbReference type="EMBL" id="LR798257">
    <property type="protein sequence ID" value="CAB5218221.1"/>
    <property type="molecule type" value="Genomic_DNA"/>
</dbReference>
<proteinExistence type="predicted"/>
<sequence length="143" mass="16838">MKIIAHRGNTNGPSDQENHPIHLEKALLEGYDVEADVWVIENKIFLGHNKPQYAVNFNNLFEIKNNLWIHCKNLAALNYFDKENFNFFWHENDKFTLTSKGFIWTYPDEKLSEKSVIVDLNWKNSNIDVYGICTDYVRGRNDN</sequence>
<reference evidence="1" key="1">
    <citation type="submission" date="2020-05" db="EMBL/GenBank/DDBJ databases">
        <authorList>
            <person name="Chiriac C."/>
            <person name="Salcher M."/>
            <person name="Ghai R."/>
            <person name="Kavagutti S V."/>
        </authorList>
    </citation>
    <scope>NUCLEOTIDE SEQUENCE</scope>
</reference>
<organism evidence="1">
    <name type="scientific">uncultured Caudovirales phage</name>
    <dbReference type="NCBI Taxonomy" id="2100421"/>
    <lineage>
        <taxon>Viruses</taxon>
        <taxon>Duplodnaviria</taxon>
        <taxon>Heunggongvirae</taxon>
        <taxon>Uroviricota</taxon>
        <taxon>Caudoviricetes</taxon>
        <taxon>Peduoviridae</taxon>
        <taxon>Maltschvirus</taxon>
        <taxon>Maltschvirus maltsch</taxon>
    </lineage>
</organism>
<gene>
    <name evidence="1" type="ORF">UFOVP204_103</name>
</gene>
<protein>
    <submittedName>
        <fullName evidence="1">Uncharacterized protein</fullName>
    </submittedName>
</protein>
<name>A0A6J7WJQ1_9CAUD</name>
<evidence type="ECO:0000313" key="1">
    <source>
        <dbReference type="EMBL" id="CAB5218221.1"/>
    </source>
</evidence>